<evidence type="ECO:0000256" key="8">
    <source>
        <dbReference type="ARBA" id="ARBA00023242"/>
    </source>
</evidence>
<feature type="compositionally biased region" description="Basic and acidic residues" evidence="11">
    <location>
        <begin position="251"/>
        <end position="264"/>
    </location>
</feature>
<dbReference type="Proteomes" id="UP001630127">
    <property type="component" value="Unassembled WGS sequence"/>
</dbReference>
<evidence type="ECO:0000256" key="10">
    <source>
        <dbReference type="RuleBase" id="RU368061"/>
    </source>
</evidence>
<dbReference type="PANTHER" id="PTHR11630">
    <property type="entry name" value="DNA REPLICATION LICENSING FACTOR MCM FAMILY MEMBER"/>
    <property type="match status" value="1"/>
</dbReference>
<dbReference type="GO" id="GO:0005524">
    <property type="term" value="F:ATP binding"/>
    <property type="evidence" value="ECO:0007669"/>
    <property type="project" value="UniProtKB-UniRule"/>
</dbReference>
<dbReference type="GO" id="GO:0003677">
    <property type="term" value="F:DNA binding"/>
    <property type="evidence" value="ECO:0007669"/>
    <property type="project" value="UniProtKB-KW"/>
</dbReference>
<dbReference type="InterPro" id="IPR001208">
    <property type="entry name" value="MCM_dom"/>
</dbReference>
<evidence type="ECO:0000256" key="11">
    <source>
        <dbReference type="SAM" id="MobiDB-lite"/>
    </source>
</evidence>
<evidence type="ECO:0000256" key="2">
    <source>
        <dbReference type="ARBA" id="ARBA00022705"/>
    </source>
</evidence>
<dbReference type="SMART" id="SM00350">
    <property type="entry name" value="MCM"/>
    <property type="match status" value="1"/>
</dbReference>
<comment type="catalytic activity">
    <reaction evidence="10">
        <text>ATP + H2O = ADP + phosphate + H(+)</text>
        <dbReference type="Rhea" id="RHEA:13065"/>
        <dbReference type="ChEBI" id="CHEBI:15377"/>
        <dbReference type="ChEBI" id="CHEBI:15378"/>
        <dbReference type="ChEBI" id="CHEBI:30616"/>
        <dbReference type="ChEBI" id="CHEBI:43474"/>
        <dbReference type="ChEBI" id="CHEBI:456216"/>
        <dbReference type="EC" id="3.6.4.12"/>
    </reaction>
</comment>
<dbReference type="InterPro" id="IPR027417">
    <property type="entry name" value="P-loop_NTPase"/>
</dbReference>
<reference evidence="13 14" key="1">
    <citation type="submission" date="2024-11" db="EMBL/GenBank/DDBJ databases">
        <title>A near-complete genome assembly of Cinchona calisaya.</title>
        <authorList>
            <person name="Lian D.C."/>
            <person name="Zhao X.W."/>
            <person name="Wei L."/>
        </authorList>
    </citation>
    <scope>NUCLEOTIDE SEQUENCE [LARGE SCALE GENOMIC DNA]</scope>
    <source>
        <tissue evidence="13">Nenye</tissue>
    </source>
</reference>
<keyword evidence="3 9" id="KW-0547">Nucleotide-binding</keyword>
<keyword evidence="8 10" id="KW-0539">Nucleus</keyword>
<feature type="compositionally biased region" description="Polar residues" evidence="11">
    <location>
        <begin position="266"/>
        <end position="275"/>
    </location>
</feature>
<gene>
    <name evidence="13" type="ORF">ACH5RR_015509</name>
</gene>
<dbReference type="Pfam" id="PF17855">
    <property type="entry name" value="MCM_lid"/>
    <property type="match status" value="1"/>
</dbReference>
<dbReference type="InterPro" id="IPR041562">
    <property type="entry name" value="MCM_lid"/>
</dbReference>
<evidence type="ECO:0000256" key="1">
    <source>
        <dbReference type="ARBA" id="ARBA00004123"/>
    </source>
</evidence>
<dbReference type="InterPro" id="IPR031327">
    <property type="entry name" value="MCM"/>
</dbReference>
<dbReference type="GO" id="GO:0016787">
    <property type="term" value="F:hydrolase activity"/>
    <property type="evidence" value="ECO:0007669"/>
    <property type="project" value="UniProtKB-KW"/>
</dbReference>
<dbReference type="PANTHER" id="PTHR11630:SF46">
    <property type="entry name" value="DNA REPLICATION LICENSING FACTOR MCM3-RELATED"/>
    <property type="match status" value="1"/>
</dbReference>
<dbReference type="EC" id="3.6.4.12" evidence="10"/>
<comment type="caution">
    <text evidence="13">The sequence shown here is derived from an EMBL/GenBank/DDBJ whole genome shotgun (WGS) entry which is preliminary data.</text>
</comment>
<comment type="similarity">
    <text evidence="9">Belongs to the MCM family.</text>
</comment>
<evidence type="ECO:0000256" key="9">
    <source>
        <dbReference type="RuleBase" id="RU004070"/>
    </source>
</evidence>
<evidence type="ECO:0000313" key="13">
    <source>
        <dbReference type="EMBL" id="KAL3522675.1"/>
    </source>
</evidence>
<feature type="domain" description="MCM C-terminal AAA(+) ATPase" evidence="12">
    <location>
        <begin position="1"/>
        <end position="88"/>
    </location>
</feature>
<evidence type="ECO:0000256" key="4">
    <source>
        <dbReference type="ARBA" id="ARBA00022801"/>
    </source>
</evidence>
<name>A0ABD2ZWT8_9GENT</name>
<dbReference type="SUPFAM" id="SSF52540">
    <property type="entry name" value="P-loop containing nucleoside triphosphate hydrolases"/>
    <property type="match status" value="1"/>
</dbReference>
<evidence type="ECO:0000313" key="14">
    <source>
        <dbReference type="Proteomes" id="UP001630127"/>
    </source>
</evidence>
<dbReference type="GO" id="GO:0006260">
    <property type="term" value="P:DNA replication"/>
    <property type="evidence" value="ECO:0007669"/>
    <property type="project" value="UniProtKB-KW"/>
</dbReference>
<keyword evidence="4 10" id="KW-0378">Hydrolase</keyword>
<dbReference type="GO" id="GO:0042555">
    <property type="term" value="C:MCM complex"/>
    <property type="evidence" value="ECO:0007669"/>
    <property type="project" value="UniProtKB-UniRule"/>
</dbReference>
<dbReference type="AlphaFoldDB" id="A0ABD2ZWT8"/>
<keyword evidence="6 9" id="KW-0067">ATP-binding</keyword>
<protein>
    <recommendedName>
        <fullName evidence="10">DNA replication licensing factor MCM3</fullName>
        <ecNumber evidence="10">3.6.4.12</ecNumber>
    </recommendedName>
</protein>
<evidence type="ECO:0000256" key="5">
    <source>
        <dbReference type="ARBA" id="ARBA00022806"/>
    </source>
</evidence>
<dbReference type="PRINTS" id="PR01657">
    <property type="entry name" value="MCMFAMILY"/>
</dbReference>
<comment type="function">
    <text evidence="10">Acts as component of the MCM2-7 complex (MCM complex) which is the replicative helicase essential for 'once per cell cycle' DNA replication initiation and elongation in eukaryotic cells. The active ATPase sites in the MCM2-7 ring are formed through the interaction surfaces of two neighboring subunits such that a critical structure of a conserved arginine finger motif is provided in trans relative to the ATP-binding site of the Walker A box of the adjacent subunit. The six ATPase active sites, however, are likely to contribute differentially to the complex helicase activity.</text>
</comment>
<dbReference type="Pfam" id="PF00493">
    <property type="entry name" value="MCM"/>
    <property type="match status" value="1"/>
</dbReference>
<evidence type="ECO:0000256" key="7">
    <source>
        <dbReference type="ARBA" id="ARBA00023125"/>
    </source>
</evidence>
<comment type="subunit">
    <text evidence="10">Component of the MCM2-7 complex.</text>
</comment>
<keyword evidence="2 10" id="KW-0235">DNA replication</keyword>
<dbReference type="Gene3D" id="3.40.50.300">
    <property type="entry name" value="P-loop containing nucleotide triphosphate hydrolases"/>
    <property type="match status" value="1"/>
</dbReference>
<dbReference type="PRINTS" id="PR01659">
    <property type="entry name" value="MCMPROTEIN3"/>
</dbReference>
<keyword evidence="5 10" id="KW-0347">Helicase</keyword>
<dbReference type="GO" id="GO:0003678">
    <property type="term" value="F:DNA helicase activity"/>
    <property type="evidence" value="ECO:0007669"/>
    <property type="project" value="UniProtKB-EC"/>
</dbReference>
<dbReference type="InterPro" id="IPR008046">
    <property type="entry name" value="Mcm3"/>
</dbReference>
<evidence type="ECO:0000259" key="12">
    <source>
        <dbReference type="PROSITE" id="PS50051"/>
    </source>
</evidence>
<keyword evidence="7 9" id="KW-0238">DNA-binding</keyword>
<accession>A0ABD2ZWT8</accession>
<comment type="subcellular location">
    <subcellularLocation>
        <location evidence="1 10">Nucleus</location>
    </subcellularLocation>
</comment>
<keyword evidence="14" id="KW-1185">Reference proteome</keyword>
<dbReference type="GO" id="GO:0005634">
    <property type="term" value="C:nucleus"/>
    <property type="evidence" value="ECO:0007669"/>
    <property type="project" value="UniProtKB-SubCell"/>
</dbReference>
<dbReference type="PROSITE" id="PS50051">
    <property type="entry name" value="MCM_2"/>
    <property type="match status" value="1"/>
</dbReference>
<proteinExistence type="inferred from homology"/>
<evidence type="ECO:0000256" key="6">
    <source>
        <dbReference type="ARBA" id="ARBA00022840"/>
    </source>
</evidence>
<evidence type="ECO:0000256" key="3">
    <source>
        <dbReference type="ARBA" id="ARBA00022741"/>
    </source>
</evidence>
<feature type="region of interest" description="Disordered" evidence="11">
    <location>
        <begin position="244"/>
        <end position="295"/>
    </location>
</feature>
<dbReference type="EMBL" id="JBJUIK010000007">
    <property type="protein sequence ID" value="KAL3522675.1"/>
    <property type="molecule type" value="Genomic_DNA"/>
</dbReference>
<organism evidence="13 14">
    <name type="scientific">Cinchona calisaya</name>
    <dbReference type="NCBI Taxonomy" id="153742"/>
    <lineage>
        <taxon>Eukaryota</taxon>
        <taxon>Viridiplantae</taxon>
        <taxon>Streptophyta</taxon>
        <taxon>Embryophyta</taxon>
        <taxon>Tracheophyta</taxon>
        <taxon>Spermatophyta</taxon>
        <taxon>Magnoliopsida</taxon>
        <taxon>eudicotyledons</taxon>
        <taxon>Gunneridae</taxon>
        <taxon>Pentapetalae</taxon>
        <taxon>asterids</taxon>
        <taxon>lamiids</taxon>
        <taxon>Gentianales</taxon>
        <taxon>Rubiaceae</taxon>
        <taxon>Cinchonoideae</taxon>
        <taxon>Cinchoneae</taxon>
        <taxon>Cinchona</taxon>
    </lineage>
</organism>
<sequence>MNDQDRVSIHEVMEQQTVTIAKPGIHASFNARCSVVAVANPIYGTYDHSLTPTKNIGLPDSLLSRFDLLFIVLDQMDPGIDRHISEHVLRMHRFRTTTDVDIMASDSSTQYEREDEAETNSTVFVKYNRMLHGRKASCKHEILTIDFLKKYILYAKHRIQPELTNEVALASDQIATVYAELRSASLNAKNGPGTLPITVRTLETIIRLSTAHAKLRLRRQVLKSDVDAALQVLNFAIYHQELTEMEEPEQERERDIERKLRADNDAGNTDRFQQGRSERENCNAPNKTTEREAIEVDPAETEANLLLERLEAFTAALGRHRHTQHIEQMSVADIEGVVNGGGSVPCSKAEIMDLIEGVKRSVLCMRQPDQLLLLWTWWFSVLLSCVHLWQLASMLNPPCRHAKSNPTWHSKFSHSKANGSYAFFGLSYLYAQCNAFTWCTCDFKVGSCDWKPNLVLDVDIVLLLFCGINVMEVVENLADHYFCYNDGQNVTGLE</sequence>